<dbReference type="Proteomes" id="UP001153761">
    <property type="component" value="Chromosome"/>
</dbReference>
<proteinExistence type="predicted"/>
<gene>
    <name evidence="1" type="ORF">PANO66_03289</name>
    <name evidence="2" type="ORF">PANO66_03320</name>
</gene>
<sequence length="397" mass="44411">MLNNVAVAELSKGSMKATSLTSPFAVEGFEDKEDFYKSLAPKKSQELKELELDTVQCVSNDIQLKIKIGQNLLRAKKICKHGEFLDWLKACFSWSEDTASRQMRLAEKFESMPGITRFTPTVAYQLSQKSCPDVILEQAIALLDAGEKVTTETVKELKQSVAEEPINLHAVNPKLSKTTRPEGYIKKGDLVEMPYAVKGWSYGLVTKKSTDGIACTIQSISGESLGEKPTKSLSLCPVQKVNPNCISENIELNQRVTIKPYTTELQPFNGSEGKVIFRDEKRRQFSVQIGDMVKDFHWEEIELIPDATEVIVEVQAVEITETETLPNINLKGMGRKQKNQLLKELLKDLQLGSSLASESELEAVNDLVNATLQKMEDLAFPSSLREQFVVIFLDKCL</sequence>
<name>A0AAD1Q2K4_PLAAG</name>
<protein>
    <submittedName>
        <fullName evidence="2">Uncharacterized protein</fullName>
    </submittedName>
</protein>
<dbReference type="RefSeq" id="WP_254032506.1">
    <property type="nucleotide sequence ID" value="NZ_LR882963.1"/>
</dbReference>
<accession>A0AAD1Q2K4</accession>
<dbReference type="EMBL" id="LR882963">
    <property type="protein sequence ID" value="CAD5961535.1"/>
    <property type="molecule type" value="Genomic_DNA"/>
</dbReference>
<evidence type="ECO:0000313" key="3">
    <source>
        <dbReference type="Proteomes" id="UP001153761"/>
    </source>
</evidence>
<reference evidence="2" key="1">
    <citation type="submission" date="2020-09" db="EMBL/GenBank/DDBJ databases">
        <authorList>
            <person name="Blom J."/>
        </authorList>
    </citation>
    <scope>NUCLEOTIDE SEQUENCE</scope>
    <source>
        <strain evidence="2">No.66</strain>
    </source>
</reference>
<dbReference type="EMBL" id="LR882963">
    <property type="protein sequence ID" value="CAD5961080.1"/>
    <property type="molecule type" value="Genomic_DNA"/>
</dbReference>
<dbReference type="Pfam" id="PF11300">
    <property type="entry name" value="DUF3102"/>
    <property type="match status" value="1"/>
</dbReference>
<evidence type="ECO:0000313" key="2">
    <source>
        <dbReference type="EMBL" id="CAD5961535.1"/>
    </source>
</evidence>
<organism evidence="2 3">
    <name type="scientific">Planktothrix agardhii</name>
    <name type="common">Oscillatoria agardhii</name>
    <dbReference type="NCBI Taxonomy" id="1160"/>
    <lineage>
        <taxon>Bacteria</taxon>
        <taxon>Bacillati</taxon>
        <taxon>Cyanobacteriota</taxon>
        <taxon>Cyanophyceae</taxon>
        <taxon>Oscillatoriophycideae</taxon>
        <taxon>Oscillatoriales</taxon>
        <taxon>Microcoleaceae</taxon>
        <taxon>Planktothrix</taxon>
    </lineage>
</organism>
<dbReference type="InterPro" id="IPR021451">
    <property type="entry name" value="DUF3102"/>
</dbReference>
<dbReference type="AlphaFoldDB" id="A0AAD1Q2K4"/>
<evidence type="ECO:0000313" key="1">
    <source>
        <dbReference type="EMBL" id="CAD5961080.1"/>
    </source>
</evidence>